<dbReference type="EMBL" id="BKCJ010009975">
    <property type="protein sequence ID" value="GEU89485.1"/>
    <property type="molecule type" value="Genomic_DNA"/>
</dbReference>
<organism evidence="2">
    <name type="scientific">Tanacetum cinerariifolium</name>
    <name type="common">Dalmatian daisy</name>
    <name type="synonym">Chrysanthemum cinerariifolium</name>
    <dbReference type="NCBI Taxonomy" id="118510"/>
    <lineage>
        <taxon>Eukaryota</taxon>
        <taxon>Viridiplantae</taxon>
        <taxon>Streptophyta</taxon>
        <taxon>Embryophyta</taxon>
        <taxon>Tracheophyta</taxon>
        <taxon>Spermatophyta</taxon>
        <taxon>Magnoliopsida</taxon>
        <taxon>eudicotyledons</taxon>
        <taxon>Gunneridae</taxon>
        <taxon>Pentapetalae</taxon>
        <taxon>asterids</taxon>
        <taxon>campanulids</taxon>
        <taxon>Asterales</taxon>
        <taxon>Asteraceae</taxon>
        <taxon>Asteroideae</taxon>
        <taxon>Anthemideae</taxon>
        <taxon>Anthemidinae</taxon>
        <taxon>Tanacetum</taxon>
    </lineage>
</organism>
<protein>
    <submittedName>
        <fullName evidence="2">Uncharacterized protein</fullName>
    </submittedName>
</protein>
<reference evidence="2" key="1">
    <citation type="journal article" date="2019" name="Sci. Rep.">
        <title>Draft genome of Tanacetum cinerariifolium, the natural source of mosquito coil.</title>
        <authorList>
            <person name="Yamashiro T."/>
            <person name="Shiraishi A."/>
            <person name="Satake H."/>
            <person name="Nakayama K."/>
        </authorList>
    </citation>
    <scope>NUCLEOTIDE SEQUENCE</scope>
</reference>
<evidence type="ECO:0000313" key="2">
    <source>
        <dbReference type="EMBL" id="GEU89485.1"/>
    </source>
</evidence>
<dbReference type="AlphaFoldDB" id="A0A6L2NXW0"/>
<accession>A0A6L2NXW0</accession>
<gene>
    <name evidence="2" type="ORF">Tci_061463</name>
</gene>
<comment type="caution">
    <text evidence="2">The sequence shown here is derived from an EMBL/GenBank/DDBJ whole genome shotgun (WGS) entry which is preliminary data.</text>
</comment>
<feature type="region of interest" description="Disordered" evidence="1">
    <location>
        <begin position="46"/>
        <end position="83"/>
    </location>
</feature>
<evidence type="ECO:0000256" key="1">
    <source>
        <dbReference type="SAM" id="MobiDB-lite"/>
    </source>
</evidence>
<sequence length="83" mass="8941">MRVGRDGDVFVVECDDGILGVEDVEFSLMAVIDVASHPFLNSSRLLQKGKSKQAKRNEKPGRISITGAARSSPGLFPQRGLNA</sequence>
<name>A0A6L2NXW0_TANCI</name>
<proteinExistence type="predicted"/>